<proteinExistence type="predicted"/>
<gene>
    <name evidence="2" type="ORF">CLV71_11910</name>
</gene>
<dbReference type="Proteomes" id="UP000294927">
    <property type="component" value="Unassembled WGS sequence"/>
</dbReference>
<dbReference type="InterPro" id="IPR056666">
    <property type="entry name" value="DrmE_C"/>
</dbReference>
<organism evidence="2 3">
    <name type="scientific">Actinophytocola oryzae</name>
    <dbReference type="NCBI Taxonomy" id="502181"/>
    <lineage>
        <taxon>Bacteria</taxon>
        <taxon>Bacillati</taxon>
        <taxon>Actinomycetota</taxon>
        <taxon>Actinomycetes</taxon>
        <taxon>Pseudonocardiales</taxon>
        <taxon>Pseudonocardiaceae</taxon>
    </lineage>
</organism>
<dbReference type="OrthoDB" id="5166051at2"/>
<dbReference type="Pfam" id="PF24957">
    <property type="entry name" value="DrmE_C"/>
    <property type="match status" value="1"/>
</dbReference>
<dbReference type="RefSeq" id="WP_133907500.1">
    <property type="nucleotide sequence ID" value="NZ_SOCP01000019.1"/>
</dbReference>
<evidence type="ECO:0000259" key="1">
    <source>
        <dbReference type="Pfam" id="PF24957"/>
    </source>
</evidence>
<evidence type="ECO:0000313" key="2">
    <source>
        <dbReference type="EMBL" id="TDV41688.1"/>
    </source>
</evidence>
<protein>
    <recommendedName>
        <fullName evidence="1">DISARM protein DrmE C-terminal domain-containing protein</fullName>
    </recommendedName>
</protein>
<comment type="caution">
    <text evidence="2">The sequence shown here is derived from an EMBL/GenBank/DDBJ whole genome shotgun (WGS) entry which is preliminary data.</text>
</comment>
<sequence length="797" mass="85374">MTQLAGGSESLTSLLLPGTGDDPVLDGLAFSTFIDGTMSVPVSPVDQLLVAVSRRLIREVPSADMAVLQLPRARHRIALTLAICMHLLRLKERLLGGPIVLAALDVDMTQRLRTLSMRNYSSISLSRDNPLSAQRLTRTGELAPLVGSTPGSANSSLIYFNTRVGNPRLGCNPPLVVIDATSITNPDSRARALAWASNHSAVATIIVGDIGDESLLRTVNAAGHTPLVLPVTNAEVTALVYDLNRQEPAPSPLSSMWMLWQQNFPPLDIHHAGDAELNAAIARAFACLATRPDGQMPLALDCPTKLLNAGTRLAATVRDYRRACALANLSGEGPEPLRRVLKRQTFSGHGPWQPWGVARWGELKVAVETLWRQLDECNPKLSLLWEMLDQADRSGVGQILIRCHSKAAAAATKASLTGEGRTDAQLALWERVGARVEVTTFATRYSPGHADVQILTGNPPPWHFSLLFGGEASANWLLAYDAEHAALRRQVRRWQDSTDARRSTTFRALGAAEPAPVAGPISDAEGEPAFSDPPELSLPGLSILDVLDRASTAMDSPSIIGAPPGGWRSSGTIRSCIPVKLDDGRTWWVPNEEDRNGDLATPVLVVTAARQKYMPLRQVSPGDVIIVPAGDGTESVHARLVAISHTNDDVASLDAILEQFRSAARKVMDTKSTRQAAIKAVRDTGAHAAGQLGLWASGQTIAPKSPDDIAAVFRAAQQPAPDLQLLNSVAGTLRTLHRSLGRFVTALAAGRADDTVEQLRRLVGDSADELLDEFVAATVTEVGSSTNVPANLVGRLR</sequence>
<accession>A0A4R7UXT9</accession>
<feature type="domain" description="DISARM protein DrmE C-terminal" evidence="1">
    <location>
        <begin position="614"/>
        <end position="744"/>
    </location>
</feature>
<dbReference type="AlphaFoldDB" id="A0A4R7UXT9"/>
<keyword evidence="3" id="KW-1185">Reference proteome</keyword>
<name>A0A4R7UXT9_9PSEU</name>
<dbReference type="EMBL" id="SOCP01000019">
    <property type="protein sequence ID" value="TDV41688.1"/>
    <property type="molecule type" value="Genomic_DNA"/>
</dbReference>
<evidence type="ECO:0000313" key="3">
    <source>
        <dbReference type="Proteomes" id="UP000294927"/>
    </source>
</evidence>
<reference evidence="2 3" key="1">
    <citation type="submission" date="2019-03" db="EMBL/GenBank/DDBJ databases">
        <title>Genomic Encyclopedia of Archaeal and Bacterial Type Strains, Phase II (KMG-II): from individual species to whole genera.</title>
        <authorList>
            <person name="Goeker M."/>
        </authorList>
    </citation>
    <scope>NUCLEOTIDE SEQUENCE [LARGE SCALE GENOMIC DNA]</scope>
    <source>
        <strain evidence="2 3">DSM 45499</strain>
    </source>
</reference>